<name>A0A0D2LQG5_GOSRA</name>
<gene>
    <name evidence="1" type="ORF">B456_001G125000</name>
</gene>
<keyword evidence="2" id="KW-1185">Reference proteome</keyword>
<organism evidence="1 2">
    <name type="scientific">Gossypium raimondii</name>
    <name type="common">Peruvian cotton</name>
    <name type="synonym">Gossypium klotzschianum subsp. raimondii</name>
    <dbReference type="NCBI Taxonomy" id="29730"/>
    <lineage>
        <taxon>Eukaryota</taxon>
        <taxon>Viridiplantae</taxon>
        <taxon>Streptophyta</taxon>
        <taxon>Embryophyta</taxon>
        <taxon>Tracheophyta</taxon>
        <taxon>Spermatophyta</taxon>
        <taxon>Magnoliopsida</taxon>
        <taxon>eudicotyledons</taxon>
        <taxon>Gunneridae</taxon>
        <taxon>Pentapetalae</taxon>
        <taxon>rosids</taxon>
        <taxon>malvids</taxon>
        <taxon>Malvales</taxon>
        <taxon>Malvaceae</taxon>
        <taxon>Malvoideae</taxon>
        <taxon>Gossypium</taxon>
    </lineage>
</organism>
<dbReference type="Gramene" id="KJB06207">
    <property type="protein sequence ID" value="KJB06207"/>
    <property type="gene ID" value="B456_001G125000"/>
</dbReference>
<sequence length="77" mass="9184">MLSKVKKEQSSDTHNKPVIVEHMFFSCDISWNIWQHSSAFRGIQIVNPIAFFFLSRMNACCLRTYELIWKMCFFVVF</sequence>
<accession>A0A0D2LQG5</accession>
<evidence type="ECO:0000313" key="2">
    <source>
        <dbReference type="Proteomes" id="UP000032304"/>
    </source>
</evidence>
<proteinExistence type="predicted"/>
<dbReference type="AlphaFoldDB" id="A0A0D2LQG5"/>
<dbReference type="Proteomes" id="UP000032304">
    <property type="component" value="Chromosome 1"/>
</dbReference>
<reference evidence="1 2" key="1">
    <citation type="journal article" date="2012" name="Nature">
        <title>Repeated polyploidization of Gossypium genomes and the evolution of spinnable cotton fibres.</title>
        <authorList>
            <person name="Paterson A.H."/>
            <person name="Wendel J.F."/>
            <person name="Gundlach H."/>
            <person name="Guo H."/>
            <person name="Jenkins J."/>
            <person name="Jin D."/>
            <person name="Llewellyn D."/>
            <person name="Showmaker K.C."/>
            <person name="Shu S."/>
            <person name="Udall J."/>
            <person name="Yoo M.J."/>
            <person name="Byers R."/>
            <person name="Chen W."/>
            <person name="Doron-Faigenboim A."/>
            <person name="Duke M.V."/>
            <person name="Gong L."/>
            <person name="Grimwood J."/>
            <person name="Grover C."/>
            <person name="Grupp K."/>
            <person name="Hu G."/>
            <person name="Lee T.H."/>
            <person name="Li J."/>
            <person name="Lin L."/>
            <person name="Liu T."/>
            <person name="Marler B.S."/>
            <person name="Page J.T."/>
            <person name="Roberts A.W."/>
            <person name="Romanel E."/>
            <person name="Sanders W.S."/>
            <person name="Szadkowski E."/>
            <person name="Tan X."/>
            <person name="Tang H."/>
            <person name="Xu C."/>
            <person name="Wang J."/>
            <person name="Wang Z."/>
            <person name="Zhang D."/>
            <person name="Zhang L."/>
            <person name="Ashrafi H."/>
            <person name="Bedon F."/>
            <person name="Bowers J.E."/>
            <person name="Brubaker C.L."/>
            <person name="Chee P.W."/>
            <person name="Das S."/>
            <person name="Gingle A.R."/>
            <person name="Haigler C.H."/>
            <person name="Harker D."/>
            <person name="Hoffmann L.V."/>
            <person name="Hovav R."/>
            <person name="Jones D.C."/>
            <person name="Lemke C."/>
            <person name="Mansoor S."/>
            <person name="ur Rahman M."/>
            <person name="Rainville L.N."/>
            <person name="Rambani A."/>
            <person name="Reddy U.K."/>
            <person name="Rong J.K."/>
            <person name="Saranga Y."/>
            <person name="Scheffler B.E."/>
            <person name="Scheffler J.A."/>
            <person name="Stelly D.M."/>
            <person name="Triplett B.A."/>
            <person name="Van Deynze A."/>
            <person name="Vaslin M.F."/>
            <person name="Waghmare V.N."/>
            <person name="Walford S.A."/>
            <person name="Wright R.J."/>
            <person name="Zaki E.A."/>
            <person name="Zhang T."/>
            <person name="Dennis E.S."/>
            <person name="Mayer K.F."/>
            <person name="Peterson D.G."/>
            <person name="Rokhsar D.S."/>
            <person name="Wang X."/>
            <person name="Schmutz J."/>
        </authorList>
    </citation>
    <scope>NUCLEOTIDE SEQUENCE [LARGE SCALE GENOMIC DNA]</scope>
</reference>
<protein>
    <submittedName>
        <fullName evidence="1">Uncharacterized protein</fullName>
    </submittedName>
</protein>
<dbReference type="EMBL" id="CM001740">
    <property type="protein sequence ID" value="KJB06207.1"/>
    <property type="molecule type" value="Genomic_DNA"/>
</dbReference>
<evidence type="ECO:0000313" key="1">
    <source>
        <dbReference type="EMBL" id="KJB06207.1"/>
    </source>
</evidence>